<name>A0ABP7UFS8_9FLAO</name>
<evidence type="ECO:0000313" key="2">
    <source>
        <dbReference type="Proteomes" id="UP001500426"/>
    </source>
</evidence>
<proteinExistence type="predicted"/>
<evidence type="ECO:0000313" key="1">
    <source>
        <dbReference type="EMBL" id="GAA4042303.1"/>
    </source>
</evidence>
<organism evidence="1 2">
    <name type="scientific">Flavobacterium chungnamense</name>
    <dbReference type="NCBI Taxonomy" id="706182"/>
    <lineage>
        <taxon>Bacteria</taxon>
        <taxon>Pseudomonadati</taxon>
        <taxon>Bacteroidota</taxon>
        <taxon>Flavobacteriia</taxon>
        <taxon>Flavobacteriales</taxon>
        <taxon>Flavobacteriaceae</taxon>
        <taxon>Flavobacterium</taxon>
    </lineage>
</organism>
<accession>A0ABP7UFS8</accession>
<comment type="caution">
    <text evidence="1">The sequence shown here is derived from an EMBL/GenBank/DDBJ whole genome shotgun (WGS) entry which is preliminary data.</text>
</comment>
<gene>
    <name evidence="1" type="ORF">GCM10022388_03910</name>
</gene>
<dbReference type="Proteomes" id="UP001500426">
    <property type="component" value="Unassembled WGS sequence"/>
</dbReference>
<reference evidence="2" key="1">
    <citation type="journal article" date="2019" name="Int. J. Syst. Evol. Microbiol.">
        <title>The Global Catalogue of Microorganisms (GCM) 10K type strain sequencing project: providing services to taxonomists for standard genome sequencing and annotation.</title>
        <authorList>
            <consortium name="The Broad Institute Genomics Platform"/>
            <consortium name="The Broad Institute Genome Sequencing Center for Infectious Disease"/>
            <person name="Wu L."/>
            <person name="Ma J."/>
        </authorList>
    </citation>
    <scope>NUCLEOTIDE SEQUENCE [LARGE SCALE GENOMIC DNA]</scope>
    <source>
        <strain evidence="2">JCM 17068</strain>
    </source>
</reference>
<keyword evidence="2" id="KW-1185">Reference proteome</keyword>
<protein>
    <submittedName>
        <fullName evidence="1">Uncharacterized protein</fullName>
    </submittedName>
</protein>
<dbReference type="EMBL" id="BAABCS010000003">
    <property type="protein sequence ID" value="GAA4042303.1"/>
    <property type="molecule type" value="Genomic_DNA"/>
</dbReference>
<sequence>MLAGKISANNIIIEIAAKFEKIGMHKYTPNIIANKPLNSFMNFLFVRKGGIIL</sequence>